<dbReference type="KEGG" id="ssun:H9Q77_04490"/>
<keyword evidence="2" id="KW-1185">Reference proteome</keyword>
<organism evidence="1 2">
    <name type="scientific">Simiaoa sunii</name>
    <dbReference type="NCBI Taxonomy" id="2763672"/>
    <lineage>
        <taxon>Bacteria</taxon>
        <taxon>Bacillati</taxon>
        <taxon>Bacillota</taxon>
        <taxon>Clostridia</taxon>
        <taxon>Lachnospirales</taxon>
        <taxon>Lachnospiraceae</taxon>
        <taxon>Simiaoa</taxon>
    </lineage>
</organism>
<sequence length="320" mass="37189">MDNFDDQVCKECIAVGEYTGDDPSQVAKLLGCNRTNEIQIKRAGTKYRIEIEQIVNRKIVKIIADSNVSLDRVYSLLMEILRFENLYEGIFFMFTSFKVDGAECIEKYRKLFLNYTHSNKQYVMLPMDLDDQTYKKLFLKSQKVIKKAFLRHQAFLNALFVNDLTVDVRMSLILEVFESLVNEMASNGEIILKAQPYRIYTNPCPKCGAIVTRKDPNKKVYLVDKIYAVMNEYGKDIFVGDSKTKIARKSKNLRNKIDHISKQKNAMQGEQAGFYLHKFGLMYRIIILKMIDGYNDEIQRTVNTWTVAMNNSYASYRILP</sequence>
<dbReference type="AlphaFoldDB" id="A0A7G9FXV4"/>
<dbReference type="EMBL" id="CP060633">
    <property type="protein sequence ID" value="QNM03386.1"/>
    <property type="molecule type" value="Genomic_DNA"/>
</dbReference>
<reference evidence="1 2" key="1">
    <citation type="submission" date="2020-08" db="EMBL/GenBank/DDBJ databases">
        <authorList>
            <person name="Liu C."/>
            <person name="Sun Q."/>
        </authorList>
    </citation>
    <scope>NUCLEOTIDE SEQUENCE [LARGE SCALE GENOMIC DNA]</scope>
    <source>
        <strain evidence="1 2">NSJ-8</strain>
    </source>
</reference>
<proteinExistence type="predicted"/>
<gene>
    <name evidence="1" type="ORF">H9Q77_04490</name>
</gene>
<dbReference type="Proteomes" id="UP000515981">
    <property type="component" value="Chromosome"/>
</dbReference>
<name>A0A7G9FXV4_9FIRM</name>
<evidence type="ECO:0000313" key="2">
    <source>
        <dbReference type="Proteomes" id="UP000515981"/>
    </source>
</evidence>
<protein>
    <submittedName>
        <fullName evidence="1">Uncharacterized protein</fullName>
    </submittedName>
</protein>
<dbReference type="RefSeq" id="WP_249326644.1">
    <property type="nucleotide sequence ID" value="NZ_CP060633.1"/>
</dbReference>
<evidence type="ECO:0000313" key="1">
    <source>
        <dbReference type="EMBL" id="QNM03386.1"/>
    </source>
</evidence>
<accession>A0A7G9FXV4</accession>